<evidence type="ECO:0000256" key="1">
    <source>
        <dbReference type="ARBA" id="ARBA00006814"/>
    </source>
</evidence>
<keyword evidence="6" id="KW-1185">Reference proteome</keyword>
<evidence type="ECO:0000313" key="6">
    <source>
        <dbReference type="Proteomes" id="UP000622687"/>
    </source>
</evidence>
<dbReference type="PANTHER" id="PTHR30302">
    <property type="entry name" value="HYDROGENASE 1 MATURATION PROTEASE"/>
    <property type="match status" value="1"/>
</dbReference>
<evidence type="ECO:0000256" key="4">
    <source>
        <dbReference type="ARBA" id="ARBA00022801"/>
    </source>
</evidence>
<dbReference type="SUPFAM" id="SSF53163">
    <property type="entry name" value="HybD-like"/>
    <property type="match status" value="1"/>
</dbReference>
<dbReference type="Pfam" id="PF01750">
    <property type="entry name" value="HycI"/>
    <property type="match status" value="1"/>
</dbReference>
<dbReference type="GO" id="GO:0008047">
    <property type="term" value="F:enzyme activator activity"/>
    <property type="evidence" value="ECO:0007669"/>
    <property type="project" value="InterPro"/>
</dbReference>
<keyword evidence="3" id="KW-0064">Aspartyl protease</keyword>
<keyword evidence="2 5" id="KW-0645">Protease</keyword>
<comment type="similarity">
    <text evidence="1">Belongs to the peptidase A31 family.</text>
</comment>
<dbReference type="EMBL" id="JAEEGB010000013">
    <property type="protein sequence ID" value="MBI6873275.1"/>
    <property type="molecule type" value="Genomic_DNA"/>
</dbReference>
<dbReference type="GO" id="GO:0016485">
    <property type="term" value="P:protein processing"/>
    <property type="evidence" value="ECO:0007669"/>
    <property type="project" value="TreeGrafter"/>
</dbReference>
<dbReference type="RefSeq" id="WP_211142738.1">
    <property type="nucleotide sequence ID" value="NZ_JAEEGB010000013.1"/>
</dbReference>
<accession>A0A934HS24</accession>
<keyword evidence="4" id="KW-0378">Hydrolase</keyword>
<reference evidence="5" key="1">
    <citation type="submission" date="2020-12" db="EMBL/GenBank/DDBJ databases">
        <title>Clostridium thailandense sp. nov., a novel acetogenic bacterium isolated from peat land soil in Thailand.</title>
        <authorList>
            <person name="Chaikitkaew S."/>
            <person name="Birkeland N.K."/>
        </authorList>
    </citation>
    <scope>NUCLEOTIDE SEQUENCE</scope>
    <source>
        <strain evidence="5">DSM 17425</strain>
    </source>
</reference>
<protein>
    <submittedName>
        <fullName evidence="5">Hydrogenase maturation protease</fullName>
    </submittedName>
</protein>
<organism evidence="5 6">
    <name type="scientific">Clostridium aciditolerans</name>
    <dbReference type="NCBI Taxonomy" id="339861"/>
    <lineage>
        <taxon>Bacteria</taxon>
        <taxon>Bacillati</taxon>
        <taxon>Bacillota</taxon>
        <taxon>Clostridia</taxon>
        <taxon>Eubacteriales</taxon>
        <taxon>Clostridiaceae</taxon>
        <taxon>Clostridium</taxon>
    </lineage>
</organism>
<dbReference type="Gene3D" id="3.40.50.1450">
    <property type="entry name" value="HybD-like"/>
    <property type="match status" value="1"/>
</dbReference>
<comment type="caution">
    <text evidence="5">The sequence shown here is derived from an EMBL/GenBank/DDBJ whole genome shotgun (WGS) entry which is preliminary data.</text>
</comment>
<dbReference type="NCBIfam" id="TIGR00072">
    <property type="entry name" value="hydrog_prot"/>
    <property type="match status" value="1"/>
</dbReference>
<dbReference type="CDD" id="cd00518">
    <property type="entry name" value="H2MP"/>
    <property type="match status" value="1"/>
</dbReference>
<name>A0A934HS24_9CLOT</name>
<dbReference type="InterPro" id="IPR000671">
    <property type="entry name" value="Peptidase_A31"/>
</dbReference>
<dbReference type="Proteomes" id="UP000622687">
    <property type="component" value="Unassembled WGS sequence"/>
</dbReference>
<dbReference type="PANTHER" id="PTHR30302:SF1">
    <property type="entry name" value="HYDROGENASE 2 MATURATION PROTEASE"/>
    <property type="match status" value="1"/>
</dbReference>
<dbReference type="GO" id="GO:0004190">
    <property type="term" value="F:aspartic-type endopeptidase activity"/>
    <property type="evidence" value="ECO:0007669"/>
    <property type="project" value="UniProtKB-KW"/>
</dbReference>
<sequence length="150" mass="16979">MKVKVIAIGNILMGDDGIGIAVAEKIKHELEEDNIEVIIGETDFNYCISMIEEGDYIFILDGAYYGKKPGEITLCPIREYKSFKKEYSQHNFGLLDLINLNYKDVEGYIVGIEISDVDFNLGLSEVLANNIHMISEKTINIVRSILKNRE</sequence>
<gene>
    <name evidence="5" type="ORF">I6U51_11235</name>
</gene>
<evidence type="ECO:0000256" key="3">
    <source>
        <dbReference type="ARBA" id="ARBA00022750"/>
    </source>
</evidence>
<dbReference type="InterPro" id="IPR023430">
    <property type="entry name" value="Pept_HybD-like_dom_sf"/>
</dbReference>
<proteinExistence type="inferred from homology"/>
<evidence type="ECO:0000256" key="2">
    <source>
        <dbReference type="ARBA" id="ARBA00022670"/>
    </source>
</evidence>
<evidence type="ECO:0000313" key="5">
    <source>
        <dbReference type="EMBL" id="MBI6873275.1"/>
    </source>
</evidence>
<dbReference type="AlphaFoldDB" id="A0A934HS24"/>
<dbReference type="PRINTS" id="PR00446">
    <property type="entry name" value="HYDRGNUPTAKE"/>
</dbReference>